<dbReference type="EMBL" id="JAKUCV010004601">
    <property type="protein sequence ID" value="KAJ4834852.1"/>
    <property type="molecule type" value="Genomic_DNA"/>
</dbReference>
<gene>
    <name evidence="3" type="ORF">Tsubulata_012955</name>
</gene>
<protein>
    <recommendedName>
        <fullName evidence="2">FHA domain-containing protein</fullName>
    </recommendedName>
</protein>
<dbReference type="OrthoDB" id="687730at2759"/>
<feature type="region of interest" description="Disordered" evidence="1">
    <location>
        <begin position="190"/>
        <end position="217"/>
    </location>
</feature>
<dbReference type="CDD" id="cd00060">
    <property type="entry name" value="FHA"/>
    <property type="match status" value="1"/>
</dbReference>
<feature type="compositionally biased region" description="Basic and acidic residues" evidence="1">
    <location>
        <begin position="205"/>
        <end position="217"/>
    </location>
</feature>
<dbReference type="SUPFAM" id="SSF49879">
    <property type="entry name" value="SMAD/FHA domain"/>
    <property type="match status" value="1"/>
</dbReference>
<dbReference type="FunFam" id="2.60.200.20:FF:000063">
    <property type="entry name" value="Predicted protein"/>
    <property type="match status" value="1"/>
</dbReference>
<dbReference type="AlphaFoldDB" id="A0A9Q0FNS7"/>
<dbReference type="SMART" id="SM00240">
    <property type="entry name" value="FHA"/>
    <property type="match status" value="1"/>
</dbReference>
<organism evidence="3 4">
    <name type="scientific">Turnera subulata</name>
    <dbReference type="NCBI Taxonomy" id="218843"/>
    <lineage>
        <taxon>Eukaryota</taxon>
        <taxon>Viridiplantae</taxon>
        <taxon>Streptophyta</taxon>
        <taxon>Embryophyta</taxon>
        <taxon>Tracheophyta</taxon>
        <taxon>Spermatophyta</taxon>
        <taxon>Magnoliopsida</taxon>
        <taxon>eudicotyledons</taxon>
        <taxon>Gunneridae</taxon>
        <taxon>Pentapetalae</taxon>
        <taxon>rosids</taxon>
        <taxon>fabids</taxon>
        <taxon>Malpighiales</taxon>
        <taxon>Passifloraceae</taxon>
        <taxon>Turnera</taxon>
    </lineage>
</organism>
<dbReference type="InterPro" id="IPR050923">
    <property type="entry name" value="Cell_Proc_Reg/RNA_Proc"/>
</dbReference>
<sequence length="217" mass="22920">MESLSNVKLPGCSASVSPPIFHSKLPSFPCHSSVPFQPAKSISSRIRWIEGKQRRSVGAVQASQPETTVTADVDRWLLEPVGDGDSRHIGYKVELPAAIEIGSTAVTVGRVPEKADVVIPVATVSGVHALIRNKGGNLLVTDLDSTNGTFINDKRLSPGVVAAVAPGSLLTFGDTNLAIFRVRKLENVEAVSKPEQSEGSDSEGETGRPTEAKDPTS</sequence>
<evidence type="ECO:0000313" key="3">
    <source>
        <dbReference type="EMBL" id="KAJ4834852.1"/>
    </source>
</evidence>
<name>A0A9Q0FNS7_9ROSI</name>
<accession>A0A9Q0FNS7</accession>
<dbReference type="PROSITE" id="PS50006">
    <property type="entry name" value="FHA_DOMAIN"/>
    <property type="match status" value="1"/>
</dbReference>
<keyword evidence="4" id="KW-1185">Reference proteome</keyword>
<reference evidence="3" key="2">
    <citation type="journal article" date="2023" name="Plants (Basel)">
        <title>Annotation of the Turnera subulata (Passifloraceae) Draft Genome Reveals the S-Locus Evolved after the Divergence of Turneroideae from Passifloroideae in a Stepwise Manner.</title>
        <authorList>
            <person name="Henning P.M."/>
            <person name="Roalson E.H."/>
            <person name="Mir W."/>
            <person name="McCubbin A.G."/>
            <person name="Shore J.S."/>
        </authorList>
    </citation>
    <scope>NUCLEOTIDE SEQUENCE</scope>
    <source>
        <strain evidence="3">F60SS</strain>
    </source>
</reference>
<comment type="caution">
    <text evidence="3">The sequence shown here is derived from an EMBL/GenBank/DDBJ whole genome shotgun (WGS) entry which is preliminary data.</text>
</comment>
<dbReference type="Proteomes" id="UP001141552">
    <property type="component" value="Unassembled WGS sequence"/>
</dbReference>
<dbReference type="Gene3D" id="2.60.200.20">
    <property type="match status" value="1"/>
</dbReference>
<dbReference type="Pfam" id="PF00498">
    <property type="entry name" value="FHA"/>
    <property type="match status" value="1"/>
</dbReference>
<dbReference type="PANTHER" id="PTHR23308">
    <property type="entry name" value="NUCLEAR INHIBITOR OF PROTEIN PHOSPHATASE-1"/>
    <property type="match status" value="1"/>
</dbReference>
<evidence type="ECO:0000313" key="4">
    <source>
        <dbReference type="Proteomes" id="UP001141552"/>
    </source>
</evidence>
<dbReference type="InterPro" id="IPR008984">
    <property type="entry name" value="SMAD_FHA_dom_sf"/>
</dbReference>
<evidence type="ECO:0000256" key="1">
    <source>
        <dbReference type="SAM" id="MobiDB-lite"/>
    </source>
</evidence>
<proteinExistence type="predicted"/>
<feature type="domain" description="FHA" evidence="2">
    <location>
        <begin position="106"/>
        <end position="156"/>
    </location>
</feature>
<evidence type="ECO:0000259" key="2">
    <source>
        <dbReference type="PROSITE" id="PS50006"/>
    </source>
</evidence>
<dbReference type="InterPro" id="IPR000253">
    <property type="entry name" value="FHA_dom"/>
</dbReference>
<reference evidence="3" key="1">
    <citation type="submission" date="2022-02" db="EMBL/GenBank/DDBJ databases">
        <authorList>
            <person name="Henning P.M."/>
            <person name="McCubbin A.G."/>
            <person name="Shore J.S."/>
        </authorList>
    </citation>
    <scope>NUCLEOTIDE SEQUENCE</scope>
    <source>
        <strain evidence="3">F60SS</strain>
        <tissue evidence="3">Leaves</tissue>
    </source>
</reference>